<dbReference type="InterPro" id="IPR052907">
    <property type="entry name" value="Beta-lactamase/esterase"/>
</dbReference>
<dbReference type="SUPFAM" id="SSF56601">
    <property type="entry name" value="beta-lactamase/transpeptidase-like"/>
    <property type="match status" value="1"/>
</dbReference>
<reference evidence="3" key="1">
    <citation type="journal article" date="2014" name="Int. J. Syst. Evol. Microbiol.">
        <title>Complete genome sequence of Corynebacterium casei LMG S-19264T (=DSM 44701T), isolated from a smear-ripened cheese.</title>
        <authorList>
            <consortium name="US DOE Joint Genome Institute (JGI-PGF)"/>
            <person name="Walter F."/>
            <person name="Albersmeier A."/>
            <person name="Kalinowski J."/>
            <person name="Ruckert C."/>
        </authorList>
    </citation>
    <scope>NUCLEOTIDE SEQUENCE</scope>
    <source>
        <strain evidence="3">CGMCC 1.12785</strain>
    </source>
</reference>
<proteinExistence type="predicted"/>
<evidence type="ECO:0000313" key="4">
    <source>
        <dbReference type="Proteomes" id="UP000616114"/>
    </source>
</evidence>
<dbReference type="InterPro" id="IPR001466">
    <property type="entry name" value="Beta-lactam-related"/>
</dbReference>
<dbReference type="AlphaFoldDB" id="A0A8J2XDZ8"/>
<comment type="caution">
    <text evidence="3">The sequence shown here is derived from an EMBL/GenBank/DDBJ whole genome shotgun (WGS) entry which is preliminary data.</text>
</comment>
<feature type="region of interest" description="Disordered" evidence="1">
    <location>
        <begin position="1"/>
        <end position="67"/>
    </location>
</feature>
<feature type="domain" description="Beta-lactamase-related" evidence="2">
    <location>
        <begin position="101"/>
        <end position="504"/>
    </location>
</feature>
<name>A0A8J2XDZ8_9MICO</name>
<sequence length="517" mass="54074">MCPASELGASPRTNGAGAHGPGEETPGPAEVPGPAAPGPAGPNRAGALRTIGHGRSKAPHTPGNNRSWVGDAAVQDPASGLLAFNDAGLPGPAFEALTGTFRTHLQRARGGMAFTVYRAGAPVARFYGGSRTERPSPDDPVRDPWTPDTMTVLFSGTKGLVATLAAVLAGRGELDVRVPVARYWPEFAANGKEDVRVWHLLSHTVGLPYVDPEPAGEWAVLDNAANARALAAQRPLWEPGTRVAYHAITYGYLMTELLRRITGKDVGALLAEELAQPLGLDVHLGLPESLDSRVAPVFRGPDYAISTFLEDPERRRIVERMYRGTLLGGDLFNTPQLRRGQLAAGGAVGTADAMARLYSRLAVAVSPVARGRDRTGCADSVNSDAHATDTDSSGSSNASSAGSGDDAHAARTPGNGPDGTGTLVHPDALAQATREWAEGVDAINDRPLRFGLGFELDDSIGTYGPVRPAFGHSGAGGGLHGAWPEHGIGFSFLSNEMLAENKDSRAKDLLTALARVL</sequence>
<organism evidence="3 4">
    <name type="scientific">Sediminivirga luteola</name>
    <dbReference type="NCBI Taxonomy" id="1774748"/>
    <lineage>
        <taxon>Bacteria</taxon>
        <taxon>Bacillati</taxon>
        <taxon>Actinomycetota</taxon>
        <taxon>Actinomycetes</taxon>
        <taxon>Micrococcales</taxon>
        <taxon>Brevibacteriaceae</taxon>
        <taxon>Sediminivirga</taxon>
    </lineage>
</organism>
<reference evidence="3" key="2">
    <citation type="submission" date="2020-09" db="EMBL/GenBank/DDBJ databases">
        <authorList>
            <person name="Sun Q."/>
            <person name="Zhou Y."/>
        </authorList>
    </citation>
    <scope>NUCLEOTIDE SEQUENCE</scope>
    <source>
        <strain evidence="3">CGMCC 1.12785</strain>
    </source>
</reference>
<evidence type="ECO:0000256" key="1">
    <source>
        <dbReference type="SAM" id="MobiDB-lite"/>
    </source>
</evidence>
<dbReference type="PANTHER" id="PTHR43319">
    <property type="entry name" value="BETA-LACTAMASE-RELATED"/>
    <property type="match status" value="1"/>
</dbReference>
<dbReference type="EMBL" id="BMFY01000002">
    <property type="protein sequence ID" value="GGA06136.1"/>
    <property type="molecule type" value="Genomic_DNA"/>
</dbReference>
<evidence type="ECO:0000313" key="3">
    <source>
        <dbReference type="EMBL" id="GGA06136.1"/>
    </source>
</evidence>
<dbReference type="Gene3D" id="3.40.710.10">
    <property type="entry name" value="DD-peptidase/beta-lactamase superfamily"/>
    <property type="match status" value="1"/>
</dbReference>
<dbReference type="Pfam" id="PF00144">
    <property type="entry name" value="Beta-lactamase"/>
    <property type="match status" value="1"/>
</dbReference>
<dbReference type="PANTHER" id="PTHR43319:SF3">
    <property type="entry name" value="BETA-LACTAMASE-RELATED DOMAIN-CONTAINING PROTEIN"/>
    <property type="match status" value="1"/>
</dbReference>
<feature type="compositionally biased region" description="Low complexity" evidence="1">
    <location>
        <begin position="390"/>
        <end position="404"/>
    </location>
</feature>
<feature type="region of interest" description="Disordered" evidence="1">
    <location>
        <begin position="372"/>
        <end position="424"/>
    </location>
</feature>
<dbReference type="Proteomes" id="UP000616114">
    <property type="component" value="Unassembled WGS sequence"/>
</dbReference>
<evidence type="ECO:0000259" key="2">
    <source>
        <dbReference type="Pfam" id="PF00144"/>
    </source>
</evidence>
<dbReference type="InterPro" id="IPR012338">
    <property type="entry name" value="Beta-lactam/transpept-like"/>
</dbReference>
<keyword evidence="4" id="KW-1185">Reference proteome</keyword>
<gene>
    <name evidence="3" type="ORF">GCM10011333_06340</name>
</gene>
<protein>
    <submittedName>
        <fullName evidence="3">Esterase</fullName>
    </submittedName>
</protein>
<accession>A0A8J2XDZ8</accession>
<feature type="compositionally biased region" description="Pro residues" evidence="1">
    <location>
        <begin position="29"/>
        <end position="40"/>
    </location>
</feature>